<evidence type="ECO:0000313" key="2">
    <source>
        <dbReference type="Proteomes" id="UP000789366"/>
    </source>
</evidence>
<proteinExistence type="predicted"/>
<dbReference type="Proteomes" id="UP000789366">
    <property type="component" value="Unassembled WGS sequence"/>
</dbReference>
<comment type="caution">
    <text evidence="1">The sequence shown here is derived from an EMBL/GenBank/DDBJ whole genome shotgun (WGS) entry which is preliminary data.</text>
</comment>
<gene>
    <name evidence="1" type="ORF">SPELUC_LOCUS8587</name>
</gene>
<protein>
    <submittedName>
        <fullName evidence="1">1147_t:CDS:1</fullName>
    </submittedName>
</protein>
<sequence length="271" mass="31729">IKGNPVVIVLDSGAGISIMTKKLVNKLKLKIQEKSSTVVVTMTGARTRALGKITNLNIMIQNTIIPSTVQVIESSDETLLLGTDWFQKAKARLHFDEQQQEPTKERSEQAKFKEEKNKSELGSRKVERHTDLEWLLNFVEYDEYKAPRCDNKDDKEVEEEWDWWDIDEDEDPDDNGDEREELQLEINSESDQEYTWIRSESEECAIEELNKIHDHYYLEHVVEQHYPPNMNPKQFRQIVNSKNTMEVKDETLYKRDSQNADKLLKVVQANE</sequence>
<organism evidence="1 2">
    <name type="scientific">Cetraspora pellucida</name>
    <dbReference type="NCBI Taxonomy" id="1433469"/>
    <lineage>
        <taxon>Eukaryota</taxon>
        <taxon>Fungi</taxon>
        <taxon>Fungi incertae sedis</taxon>
        <taxon>Mucoromycota</taxon>
        <taxon>Glomeromycotina</taxon>
        <taxon>Glomeromycetes</taxon>
        <taxon>Diversisporales</taxon>
        <taxon>Gigasporaceae</taxon>
        <taxon>Cetraspora</taxon>
    </lineage>
</organism>
<accession>A0ACA9NEB9</accession>
<dbReference type="EMBL" id="CAJVPW010013078">
    <property type="protein sequence ID" value="CAG8641505.1"/>
    <property type="molecule type" value="Genomic_DNA"/>
</dbReference>
<name>A0ACA9NEB9_9GLOM</name>
<feature type="non-terminal residue" evidence="1">
    <location>
        <position position="1"/>
    </location>
</feature>
<feature type="non-terminal residue" evidence="1">
    <location>
        <position position="271"/>
    </location>
</feature>
<evidence type="ECO:0000313" key="1">
    <source>
        <dbReference type="EMBL" id="CAG8641505.1"/>
    </source>
</evidence>
<reference evidence="1" key="1">
    <citation type="submission" date="2021-06" db="EMBL/GenBank/DDBJ databases">
        <authorList>
            <person name="Kallberg Y."/>
            <person name="Tangrot J."/>
            <person name="Rosling A."/>
        </authorList>
    </citation>
    <scope>NUCLEOTIDE SEQUENCE</scope>
    <source>
        <strain evidence="1">28 12/20/2015</strain>
    </source>
</reference>
<keyword evidence="2" id="KW-1185">Reference proteome</keyword>